<organism evidence="2 3">
    <name type="scientific">Spironucleus salmonicida</name>
    <dbReference type="NCBI Taxonomy" id="348837"/>
    <lineage>
        <taxon>Eukaryota</taxon>
        <taxon>Metamonada</taxon>
        <taxon>Diplomonadida</taxon>
        <taxon>Hexamitidae</taxon>
        <taxon>Hexamitinae</taxon>
        <taxon>Spironucleus</taxon>
    </lineage>
</organism>
<feature type="region of interest" description="Disordered" evidence="1">
    <location>
        <begin position="1"/>
        <end position="23"/>
    </location>
</feature>
<dbReference type="EMBL" id="AUWU02000003">
    <property type="protein sequence ID" value="KAH0574775.1"/>
    <property type="molecule type" value="Genomic_DNA"/>
</dbReference>
<dbReference type="Proteomes" id="UP000018208">
    <property type="component" value="Unassembled WGS sequence"/>
</dbReference>
<name>A0A9P8RZF5_9EUKA</name>
<sequence length="629" mass="72226">MDKSLRTSQLGQASKPVQPLPNSQISNSQIQLFEQFQHEKITKTRLEKQLRSSKLQIPVSINSDIQNRMVNLWDALEVSVKERHYAYTVLRESQEQALNYINKMRQILFHRRRFEELTSRREQIAEQLRVMLQQGKGSKKDLLTNAIQVRMMTLELFTIFNSARKYVKKPIDLPSLNVLNYSFPKRLLGESVFSRENLIVAMCVVRFFGKSSYNSVKSQVNQIFDQLIIDGSNENEVSFSFMIGQQLLNSSIPLQFHQFLVQTFQDLYDVNLDQYLPRNLIKLDLVKNIMKQENQAYSEYIKKVTTIQNQDLDICVVPIKDDILFDPNISYIDGWSIEEINKINLTFKHTLSKKFSPQRLLQDMRNSKLNITKTQVQNVNKQKIQATLQLQEDLLPFEEIEPEIMQQPQIFTCQMAKPAKIEAAFTEEAFDEEPAMPAKIEAAFTEEAFDEEPAMPAKIEAAFDEEAFDEEPAMPAKIEAAFTEEAFDEEPAMPAKIEAAFTEEAFDEEPAMPAKIEAAFDEEAFDEEPAMPAKIEAAFDEEAFDEEPAMPAKIEAAFTEEAFDEEPAMPAKIEAAFDEEAFDEEPAMPVTVDAALEEIIVQSHTDNRLGLNNVSYHFDQEFEANGFED</sequence>
<reference evidence="2 3" key="1">
    <citation type="journal article" date="2014" name="PLoS Genet.">
        <title>The Genome of Spironucleus salmonicida Highlights a Fish Pathogen Adapted to Fluctuating Environments.</title>
        <authorList>
            <person name="Xu F."/>
            <person name="Jerlstrom-Hultqvist J."/>
            <person name="Einarsson E."/>
            <person name="Astvaldsson A."/>
            <person name="Svard S.G."/>
            <person name="Andersson J.O."/>
        </authorList>
    </citation>
    <scope>NUCLEOTIDE SEQUENCE [LARGE SCALE GENOMIC DNA]</scope>
    <source>
        <strain evidence="2 3">ATCC 50377</strain>
    </source>
</reference>
<evidence type="ECO:0000256" key="1">
    <source>
        <dbReference type="SAM" id="MobiDB-lite"/>
    </source>
</evidence>
<gene>
    <name evidence="2" type="ORF">SS50377_22390</name>
</gene>
<accession>A0A9P8RZF5</accession>
<dbReference type="RefSeq" id="XP_067765548.1">
    <property type="nucleotide sequence ID" value="XM_067906280.1"/>
</dbReference>
<dbReference type="AlphaFoldDB" id="A0A9P8RZF5"/>
<evidence type="ECO:0000313" key="2">
    <source>
        <dbReference type="EMBL" id="KAH0574775.1"/>
    </source>
</evidence>
<evidence type="ECO:0000313" key="3">
    <source>
        <dbReference type="Proteomes" id="UP000018208"/>
    </source>
</evidence>
<proteinExistence type="predicted"/>
<dbReference type="OrthoDB" id="10257037at2759"/>
<comment type="caution">
    <text evidence="2">The sequence shown here is derived from an EMBL/GenBank/DDBJ whole genome shotgun (WGS) entry which is preliminary data.</text>
</comment>
<protein>
    <submittedName>
        <fullName evidence="2">Uncharacterized protein</fullName>
    </submittedName>
</protein>
<dbReference type="KEGG" id="ssao:94296413"/>
<keyword evidence="3" id="KW-1185">Reference proteome</keyword>
<dbReference type="GeneID" id="94296413"/>
<feature type="compositionally biased region" description="Polar residues" evidence="1">
    <location>
        <begin position="1"/>
        <end position="12"/>
    </location>
</feature>